<feature type="transmembrane region" description="Helical" evidence="5">
    <location>
        <begin position="211"/>
        <end position="231"/>
    </location>
</feature>
<proteinExistence type="predicted"/>
<dbReference type="EMBL" id="CADEBD010000286">
    <property type="protein sequence ID" value="CAB3229563.1"/>
    <property type="molecule type" value="Genomic_DNA"/>
</dbReference>
<dbReference type="OrthoDB" id="28208at2759"/>
<feature type="transmembrane region" description="Helical" evidence="5">
    <location>
        <begin position="243"/>
        <end position="265"/>
    </location>
</feature>
<feature type="transmembrane region" description="Helical" evidence="5">
    <location>
        <begin position="349"/>
        <end position="371"/>
    </location>
</feature>
<dbReference type="AlphaFoldDB" id="A0A8S0ZAK2"/>
<comment type="caution">
    <text evidence="7">The sequence shown here is derived from an EMBL/GenBank/DDBJ whole genome shotgun (WGS) entry which is preliminary data.</text>
</comment>
<feature type="transmembrane region" description="Helical" evidence="5">
    <location>
        <begin position="438"/>
        <end position="460"/>
    </location>
</feature>
<evidence type="ECO:0000259" key="6">
    <source>
        <dbReference type="Pfam" id="PF01490"/>
    </source>
</evidence>
<evidence type="ECO:0000313" key="7">
    <source>
        <dbReference type="EMBL" id="CAB3229563.1"/>
    </source>
</evidence>
<keyword evidence="3 5" id="KW-1133">Transmembrane helix</keyword>
<dbReference type="GO" id="GO:0015179">
    <property type="term" value="F:L-amino acid transmembrane transporter activity"/>
    <property type="evidence" value="ECO:0007669"/>
    <property type="project" value="TreeGrafter"/>
</dbReference>
<evidence type="ECO:0000256" key="2">
    <source>
        <dbReference type="ARBA" id="ARBA00022692"/>
    </source>
</evidence>
<name>A0A8S0ZAK2_ARCPL</name>
<dbReference type="PANTHER" id="PTHR22950:SF703">
    <property type="entry name" value="AMINO ACID TRANSPORTER TRANSMEMBRANE DOMAIN-CONTAINING PROTEIN"/>
    <property type="match status" value="1"/>
</dbReference>
<feature type="transmembrane region" description="Helical" evidence="5">
    <location>
        <begin position="285"/>
        <end position="305"/>
    </location>
</feature>
<dbReference type="GO" id="GO:0005774">
    <property type="term" value="C:vacuolar membrane"/>
    <property type="evidence" value="ECO:0007669"/>
    <property type="project" value="TreeGrafter"/>
</dbReference>
<gene>
    <name evidence="8" type="ORF">APLA_LOCUS12112</name>
    <name evidence="7" type="ORF">APLA_LOCUS4165</name>
</gene>
<dbReference type="Proteomes" id="UP000494256">
    <property type="component" value="Unassembled WGS sequence"/>
</dbReference>
<organism evidence="7 10">
    <name type="scientific">Arctia plantaginis</name>
    <name type="common">Wood tiger moth</name>
    <name type="synonym">Phalaena plantaginis</name>
    <dbReference type="NCBI Taxonomy" id="874455"/>
    <lineage>
        <taxon>Eukaryota</taxon>
        <taxon>Metazoa</taxon>
        <taxon>Ecdysozoa</taxon>
        <taxon>Arthropoda</taxon>
        <taxon>Hexapoda</taxon>
        <taxon>Insecta</taxon>
        <taxon>Pterygota</taxon>
        <taxon>Neoptera</taxon>
        <taxon>Endopterygota</taxon>
        <taxon>Lepidoptera</taxon>
        <taxon>Glossata</taxon>
        <taxon>Ditrysia</taxon>
        <taxon>Noctuoidea</taxon>
        <taxon>Erebidae</taxon>
        <taxon>Arctiinae</taxon>
        <taxon>Arctia</taxon>
    </lineage>
</organism>
<evidence type="ECO:0000313" key="8">
    <source>
        <dbReference type="EMBL" id="CAB3249555.1"/>
    </source>
</evidence>
<feature type="transmembrane region" description="Helical" evidence="5">
    <location>
        <begin position="12"/>
        <end position="35"/>
    </location>
</feature>
<feature type="transmembrane region" description="Helical" evidence="5">
    <location>
        <begin position="137"/>
        <end position="157"/>
    </location>
</feature>
<protein>
    <recommendedName>
        <fullName evidence="6">Amino acid transporter transmembrane domain-containing protein</fullName>
    </recommendedName>
</protein>
<sequence length="492" mass="53833">MSHYTANSVGEPTGGLSVLFTVLCVVDLFGVFPVITLPKSVISCGIYAIPLVLSVFGLQLYTAVLLGKSWLLAQEITPYIRDKNRFPYAAVAELAFGSPAKKLVTFLIDAAIFGSGVPNLIIAAQTLQIFWWKISGGMVRVTYCVWMAVLALLLCPVTWLGSPKDMKPLAVSSVFIVSTVAVTTWTCIVGDDVSPPSAETVMDLKPDIQNYLIAYGILAFQFDIHPMLLTLQVDMKDSRKINLAVLGGFGFTGLLFTVTTVLAGLRYGNDVNNNILQTLPPTIPLYMVALLVTLQLCLSCAVSNSPLFQHIEDYLKVPRNFCFQRCIVRSSILLLAVLLAEAVPRFDLVMGLVGSTLTGPLMFVCPPLFFLRLCYMKSQMRSDIKGNRVRTNDATHTSTNAIDLPKNPLISLTQHTTYNTFENATEIVDEYGIKWYDVALALVVMIIGMLATLLATYSSWSDSIEYASFSPPCLMNASEAARAFLQAPALNV</sequence>
<evidence type="ECO:0000256" key="1">
    <source>
        <dbReference type="ARBA" id="ARBA00004141"/>
    </source>
</evidence>
<feature type="transmembrane region" description="Helical" evidence="5">
    <location>
        <begin position="326"/>
        <end position="343"/>
    </location>
</feature>
<keyword evidence="9" id="KW-1185">Reference proteome</keyword>
<evidence type="ECO:0000313" key="10">
    <source>
        <dbReference type="Proteomes" id="UP000494256"/>
    </source>
</evidence>
<feature type="transmembrane region" description="Helical" evidence="5">
    <location>
        <begin position="47"/>
        <end position="66"/>
    </location>
</feature>
<keyword evidence="2 5" id="KW-0812">Transmembrane</keyword>
<evidence type="ECO:0000256" key="5">
    <source>
        <dbReference type="SAM" id="Phobius"/>
    </source>
</evidence>
<evidence type="ECO:0000313" key="9">
    <source>
        <dbReference type="Proteomes" id="UP000494106"/>
    </source>
</evidence>
<feature type="domain" description="Amino acid transporter transmembrane" evidence="6">
    <location>
        <begin position="34"/>
        <end position="378"/>
    </location>
</feature>
<keyword evidence="4 5" id="KW-0472">Membrane</keyword>
<dbReference type="InterPro" id="IPR013057">
    <property type="entry name" value="AA_transpt_TM"/>
</dbReference>
<comment type="subcellular location">
    <subcellularLocation>
        <location evidence="1">Membrane</location>
        <topology evidence="1">Multi-pass membrane protein</topology>
    </subcellularLocation>
</comment>
<dbReference type="EMBL" id="CADEBC010000540">
    <property type="protein sequence ID" value="CAB3249555.1"/>
    <property type="molecule type" value="Genomic_DNA"/>
</dbReference>
<evidence type="ECO:0000256" key="4">
    <source>
        <dbReference type="ARBA" id="ARBA00023136"/>
    </source>
</evidence>
<dbReference type="Pfam" id="PF01490">
    <property type="entry name" value="Aa_trans"/>
    <property type="match status" value="1"/>
</dbReference>
<feature type="transmembrane region" description="Helical" evidence="5">
    <location>
        <begin position="106"/>
        <end position="131"/>
    </location>
</feature>
<feature type="transmembrane region" description="Helical" evidence="5">
    <location>
        <begin position="169"/>
        <end position="191"/>
    </location>
</feature>
<dbReference type="Proteomes" id="UP000494106">
    <property type="component" value="Unassembled WGS sequence"/>
</dbReference>
<dbReference type="PANTHER" id="PTHR22950">
    <property type="entry name" value="AMINO ACID TRANSPORTER"/>
    <property type="match status" value="1"/>
</dbReference>
<reference evidence="9 10" key="1">
    <citation type="submission" date="2020-04" db="EMBL/GenBank/DDBJ databases">
        <authorList>
            <person name="Wallbank WR R."/>
            <person name="Pardo Diaz C."/>
            <person name="Kozak K."/>
            <person name="Martin S."/>
            <person name="Jiggins C."/>
            <person name="Moest M."/>
            <person name="Warren A I."/>
            <person name="Byers J.R.P. K."/>
            <person name="Montejo-Kovacevich G."/>
            <person name="Yen C E."/>
        </authorList>
    </citation>
    <scope>NUCLEOTIDE SEQUENCE [LARGE SCALE GENOMIC DNA]</scope>
</reference>
<evidence type="ECO:0000256" key="3">
    <source>
        <dbReference type="ARBA" id="ARBA00022989"/>
    </source>
</evidence>
<accession>A0A8S0ZAK2</accession>